<dbReference type="Proteomes" id="UP000599523">
    <property type="component" value="Unassembled WGS sequence"/>
</dbReference>
<dbReference type="Gene3D" id="1.20.120.520">
    <property type="entry name" value="nmb1532 protein domain like"/>
    <property type="match status" value="1"/>
</dbReference>
<dbReference type="Pfam" id="PF01814">
    <property type="entry name" value="Hemerythrin"/>
    <property type="match status" value="1"/>
</dbReference>
<comment type="caution">
    <text evidence="2">The sequence shown here is derived from an EMBL/GenBank/DDBJ whole genome shotgun (WGS) entry which is preliminary data.</text>
</comment>
<proteinExistence type="predicted"/>
<dbReference type="AlphaFoldDB" id="A0A972FA21"/>
<accession>A0A972FA21</accession>
<sequence>MTTVINTWHRDHANFSTLLDMLEAEVRLFNEAGNPDYELMLDIMYYMTHYPDVYHHPKEDLVFAKVAAMDPRADEAVHTLLEQHVVLKQSGAQLCEALQGAVDGVMQPRDRVGQSAATYIRFFRDHMSNEENMIIPLAHRLLSEVDWDEIEAVAPAQQDPLFGSDAVGKRYEQLQRRLLAVSSA</sequence>
<protein>
    <submittedName>
        <fullName evidence="2">Hemerythrin domain-containing protein</fullName>
    </submittedName>
</protein>
<dbReference type="InterPro" id="IPR012312">
    <property type="entry name" value="Hemerythrin-like"/>
</dbReference>
<dbReference type="PANTHER" id="PTHR39966:SF1">
    <property type="entry name" value="HEMERYTHRIN-LIKE DOMAIN-CONTAINING PROTEIN"/>
    <property type="match status" value="1"/>
</dbReference>
<name>A0A972FA21_9RHOO</name>
<dbReference type="EMBL" id="WTVM01000226">
    <property type="protein sequence ID" value="NMG05171.1"/>
    <property type="molecule type" value="Genomic_DNA"/>
</dbReference>
<dbReference type="PANTHER" id="PTHR39966">
    <property type="entry name" value="BLL2471 PROTEIN-RELATED"/>
    <property type="match status" value="1"/>
</dbReference>
<reference evidence="2" key="1">
    <citation type="submission" date="2019-12" db="EMBL/GenBank/DDBJ databases">
        <title>Comparative genomics gives insights into the taxonomy of the Azoarcus-Aromatoleum group and reveals separate origins of nif in the plant-associated Azoarcus and non-plant-associated Aromatoleum sub-groups.</title>
        <authorList>
            <person name="Lafos M."/>
            <person name="Maluk M."/>
            <person name="Batista M."/>
            <person name="Junghare M."/>
            <person name="Carmona M."/>
            <person name="Faoro H."/>
            <person name="Cruz L.M."/>
            <person name="Battistoni F."/>
            <person name="De Souza E."/>
            <person name="Pedrosa F."/>
            <person name="Chen W.-M."/>
            <person name="Poole P.S."/>
            <person name="Dixon R.A."/>
            <person name="James E.K."/>
        </authorList>
    </citation>
    <scope>NUCLEOTIDE SEQUENCE</scope>
    <source>
        <strain evidence="2">NSC3</strain>
    </source>
</reference>
<feature type="domain" description="Hemerythrin-like" evidence="1">
    <location>
        <begin position="4"/>
        <end position="138"/>
    </location>
</feature>
<organism evidence="2 3">
    <name type="scientific">Azoarcus taiwanensis</name>
    <dbReference type="NCBI Taxonomy" id="666964"/>
    <lineage>
        <taxon>Bacteria</taxon>
        <taxon>Pseudomonadati</taxon>
        <taxon>Pseudomonadota</taxon>
        <taxon>Betaproteobacteria</taxon>
        <taxon>Rhodocyclales</taxon>
        <taxon>Zoogloeaceae</taxon>
        <taxon>Azoarcus</taxon>
    </lineage>
</organism>
<keyword evidence="3" id="KW-1185">Reference proteome</keyword>
<dbReference type="RefSeq" id="WP_168989775.1">
    <property type="nucleotide sequence ID" value="NZ_CAWPHM010000140.1"/>
</dbReference>
<gene>
    <name evidence="2" type="ORF">GPA21_19725</name>
</gene>
<dbReference type="GO" id="GO:0005886">
    <property type="term" value="C:plasma membrane"/>
    <property type="evidence" value="ECO:0007669"/>
    <property type="project" value="TreeGrafter"/>
</dbReference>
<evidence type="ECO:0000313" key="2">
    <source>
        <dbReference type="EMBL" id="NMG05171.1"/>
    </source>
</evidence>
<evidence type="ECO:0000313" key="3">
    <source>
        <dbReference type="Proteomes" id="UP000599523"/>
    </source>
</evidence>
<evidence type="ECO:0000259" key="1">
    <source>
        <dbReference type="Pfam" id="PF01814"/>
    </source>
</evidence>